<dbReference type="InterPro" id="IPR009100">
    <property type="entry name" value="AcylCoA_DH/oxidase_NM_dom_sf"/>
</dbReference>
<keyword evidence="6 7" id="KW-0560">Oxidoreductase</keyword>
<dbReference type="GO" id="GO:0033539">
    <property type="term" value="P:fatty acid beta-oxidation using acyl-CoA dehydrogenase"/>
    <property type="evidence" value="ECO:0007669"/>
    <property type="project" value="TreeGrafter"/>
</dbReference>
<evidence type="ECO:0000256" key="8">
    <source>
        <dbReference type="SAM" id="MobiDB-lite"/>
    </source>
</evidence>
<feature type="domain" description="Acyl-CoA dehydrogenase/oxidase N-terminal" evidence="11">
    <location>
        <begin position="27"/>
        <end position="138"/>
    </location>
</feature>
<comment type="subunit">
    <text evidence="3">Homodimer.</text>
</comment>
<dbReference type="PATRIC" id="fig|1461584.3.peg.2529"/>
<dbReference type="EMBL" id="LN483071">
    <property type="protein sequence ID" value="CEA09190.1"/>
    <property type="molecule type" value="Genomic_DNA"/>
</dbReference>
<dbReference type="Pfam" id="PF02771">
    <property type="entry name" value="Acyl-CoA_dh_N"/>
    <property type="match status" value="1"/>
</dbReference>
<dbReference type="CDD" id="cd00567">
    <property type="entry name" value="ACAD"/>
    <property type="match status" value="1"/>
</dbReference>
<dbReference type="InterPro" id="IPR013786">
    <property type="entry name" value="AcylCoA_DH/ox_N"/>
</dbReference>
<dbReference type="InterPro" id="IPR036250">
    <property type="entry name" value="AcylCo_DH-like_C"/>
</dbReference>
<dbReference type="InterPro" id="IPR050741">
    <property type="entry name" value="Acyl-CoA_dehydrogenase"/>
</dbReference>
<evidence type="ECO:0000259" key="11">
    <source>
        <dbReference type="Pfam" id="PF02771"/>
    </source>
</evidence>
<gene>
    <name evidence="12" type="primary">bbsG</name>
    <name evidence="12" type="ORF">BN1051_02557</name>
</gene>
<dbReference type="InterPro" id="IPR046373">
    <property type="entry name" value="Acyl-CoA_Oxase/DH_mid-dom_sf"/>
</dbReference>
<evidence type="ECO:0000256" key="7">
    <source>
        <dbReference type="RuleBase" id="RU362125"/>
    </source>
</evidence>
<organism evidence="12">
    <name type="scientific">Arthrobacter saudimassiliensis</name>
    <dbReference type="NCBI Taxonomy" id="1461584"/>
    <lineage>
        <taxon>Bacteria</taxon>
        <taxon>Bacillati</taxon>
        <taxon>Actinomycetota</taxon>
        <taxon>Actinomycetes</taxon>
        <taxon>Micrococcales</taxon>
        <taxon>Micrococcaceae</taxon>
        <taxon>Arthrobacter</taxon>
    </lineage>
</organism>
<dbReference type="Gene3D" id="1.10.540.10">
    <property type="entry name" value="Acyl-CoA dehydrogenase/oxidase, N-terminal domain"/>
    <property type="match status" value="1"/>
</dbReference>
<dbReference type="Gene3D" id="1.20.140.10">
    <property type="entry name" value="Butyryl-CoA Dehydrogenase, subunit A, domain 3"/>
    <property type="match status" value="1"/>
</dbReference>
<sequence length="440" mass="46319">MTGTAPSGAPAADAAIGGTTGGTADAARNLAERTAAFIRDVVIPAEPVPGTTLDEAELARLRAAARDAGVFAPHVPVRFGGQGLPLADWSPVFQAAGYSLIGPAVLNCSAPDEGNMHMLELIGTPEQQERWLVPLAEGTVRSCFGMTEPHPGAGSDPAALATTAEKVPGGWRITGHKRFISGAQLAGFCIVMARTAAVDGAPAGATMFLVDMDTPGVRVGEHIETMDHAIAGGHPHVHFEDCRVPDDAVLGRPGEGFRYAQVRLGPARLTHCMRWLGLARRAHDIALDRVNRRELFGSQLAELGIAQEMIAQSVIDIETSDAIISRTAQLLQEDPRAGSALSSVAKAHVSEAVYRVIDRSLQLCGGDGVSNRLPLASYLNEVRAFRIYDGSNETHKWAIARRAAAARRRRTDAGEPVLDRVDGAFAAAARPDAAHGGAGE</sequence>
<evidence type="ECO:0000256" key="1">
    <source>
        <dbReference type="ARBA" id="ARBA00001974"/>
    </source>
</evidence>
<dbReference type="GO" id="GO:0005737">
    <property type="term" value="C:cytoplasm"/>
    <property type="evidence" value="ECO:0007669"/>
    <property type="project" value="TreeGrafter"/>
</dbReference>
<evidence type="ECO:0000256" key="5">
    <source>
        <dbReference type="ARBA" id="ARBA00022827"/>
    </source>
</evidence>
<comment type="cofactor">
    <cofactor evidence="1 7">
        <name>FAD</name>
        <dbReference type="ChEBI" id="CHEBI:57692"/>
    </cofactor>
</comment>
<dbReference type="InterPro" id="IPR006091">
    <property type="entry name" value="Acyl-CoA_Oxase/DH_mid-dom"/>
</dbReference>
<evidence type="ECO:0000259" key="10">
    <source>
        <dbReference type="Pfam" id="PF02770"/>
    </source>
</evidence>
<evidence type="ECO:0000256" key="4">
    <source>
        <dbReference type="ARBA" id="ARBA00022630"/>
    </source>
</evidence>
<reference evidence="12" key="1">
    <citation type="submission" date="2014-07" db="EMBL/GenBank/DDBJ databases">
        <authorList>
            <person name="Urmite Genomes Urmite Genomes"/>
        </authorList>
    </citation>
    <scope>NUCLEOTIDE SEQUENCE</scope>
    <source>
        <strain evidence="12">11W110_air</strain>
    </source>
</reference>
<dbReference type="GO" id="GO:0003995">
    <property type="term" value="F:acyl-CoA dehydrogenase activity"/>
    <property type="evidence" value="ECO:0007669"/>
    <property type="project" value="TreeGrafter"/>
</dbReference>
<evidence type="ECO:0000313" key="12">
    <source>
        <dbReference type="EMBL" id="CEA09190.1"/>
    </source>
</evidence>
<feature type="region of interest" description="Disordered" evidence="8">
    <location>
        <begin position="1"/>
        <end position="23"/>
    </location>
</feature>
<accession>A0A078MSE4</accession>
<name>A0A078MSE4_9MICC</name>
<dbReference type="AlphaFoldDB" id="A0A078MSE4"/>
<dbReference type="InterPro" id="IPR037069">
    <property type="entry name" value="AcylCoA_DH/ox_N_sf"/>
</dbReference>
<keyword evidence="4 7" id="KW-0285">Flavoprotein</keyword>
<evidence type="ECO:0000256" key="2">
    <source>
        <dbReference type="ARBA" id="ARBA00009347"/>
    </source>
</evidence>
<dbReference type="Gene3D" id="2.40.110.10">
    <property type="entry name" value="Butyryl-CoA Dehydrogenase, subunit A, domain 2"/>
    <property type="match status" value="1"/>
</dbReference>
<keyword evidence="5 7" id="KW-0274">FAD</keyword>
<evidence type="ECO:0000256" key="6">
    <source>
        <dbReference type="ARBA" id="ARBA00023002"/>
    </source>
</evidence>
<dbReference type="Pfam" id="PF00441">
    <property type="entry name" value="Acyl-CoA_dh_1"/>
    <property type="match status" value="1"/>
</dbReference>
<dbReference type="GO" id="GO:0050660">
    <property type="term" value="F:flavin adenine dinucleotide binding"/>
    <property type="evidence" value="ECO:0007669"/>
    <property type="project" value="InterPro"/>
</dbReference>
<dbReference type="PANTHER" id="PTHR48083">
    <property type="entry name" value="MEDIUM-CHAIN SPECIFIC ACYL-COA DEHYDROGENASE, MITOCHONDRIAL-RELATED"/>
    <property type="match status" value="1"/>
</dbReference>
<dbReference type="FunFam" id="2.40.110.10:FF:000002">
    <property type="entry name" value="Acyl-CoA dehydrogenase fadE12"/>
    <property type="match status" value="1"/>
</dbReference>
<protein>
    <submittedName>
        <fullName evidence="12">(R)-benzylsuccinyl-CoA dehydrogenase</fullName>
    </submittedName>
</protein>
<dbReference type="PANTHER" id="PTHR48083:SF13">
    <property type="entry name" value="ACYL-COA DEHYDROGENASE FAMILY MEMBER 11"/>
    <property type="match status" value="1"/>
</dbReference>
<proteinExistence type="inferred from homology"/>
<dbReference type="SUPFAM" id="SSF56645">
    <property type="entry name" value="Acyl-CoA dehydrogenase NM domain-like"/>
    <property type="match status" value="1"/>
</dbReference>
<feature type="domain" description="Acyl-CoA dehydrogenase/oxidase C-terminal" evidence="9">
    <location>
        <begin position="254"/>
        <end position="403"/>
    </location>
</feature>
<dbReference type="InterPro" id="IPR009075">
    <property type="entry name" value="AcylCo_DH/oxidase_C"/>
</dbReference>
<feature type="domain" description="Acyl-CoA oxidase/dehydrogenase middle" evidence="10">
    <location>
        <begin position="143"/>
        <end position="241"/>
    </location>
</feature>
<comment type="similarity">
    <text evidence="2 7">Belongs to the acyl-CoA dehydrogenase family.</text>
</comment>
<dbReference type="SUPFAM" id="SSF47203">
    <property type="entry name" value="Acyl-CoA dehydrogenase C-terminal domain-like"/>
    <property type="match status" value="1"/>
</dbReference>
<dbReference type="Pfam" id="PF02770">
    <property type="entry name" value="Acyl-CoA_dh_M"/>
    <property type="match status" value="1"/>
</dbReference>
<evidence type="ECO:0000259" key="9">
    <source>
        <dbReference type="Pfam" id="PF00441"/>
    </source>
</evidence>
<evidence type="ECO:0000256" key="3">
    <source>
        <dbReference type="ARBA" id="ARBA00011738"/>
    </source>
</evidence>